<dbReference type="InterPro" id="IPR016181">
    <property type="entry name" value="Acyl_CoA_acyltransferase"/>
</dbReference>
<dbReference type="PANTHER" id="PTHR10545">
    <property type="entry name" value="DIAMINE N-ACETYLTRANSFERASE"/>
    <property type="match status" value="1"/>
</dbReference>
<evidence type="ECO:0000259" key="3">
    <source>
        <dbReference type="PROSITE" id="PS51186"/>
    </source>
</evidence>
<dbReference type="SUPFAM" id="SSF55729">
    <property type="entry name" value="Acyl-CoA N-acyltransferases (Nat)"/>
    <property type="match status" value="1"/>
</dbReference>
<dbReference type="InterPro" id="IPR000182">
    <property type="entry name" value="GNAT_dom"/>
</dbReference>
<evidence type="ECO:0000256" key="1">
    <source>
        <dbReference type="ARBA" id="ARBA00022679"/>
    </source>
</evidence>
<dbReference type="PROSITE" id="PS51186">
    <property type="entry name" value="GNAT"/>
    <property type="match status" value="1"/>
</dbReference>
<protein>
    <submittedName>
        <fullName evidence="4">Acetyltransferase</fullName>
    </submittedName>
</protein>
<dbReference type="Gene3D" id="3.40.630.30">
    <property type="match status" value="1"/>
</dbReference>
<name>A0A120FK33_9HYPH</name>
<dbReference type="InterPro" id="IPR051016">
    <property type="entry name" value="Diverse_Substrate_AcTransf"/>
</dbReference>
<gene>
    <name evidence="4" type="ORF">AS026_09740</name>
</gene>
<evidence type="ECO:0000313" key="4">
    <source>
        <dbReference type="EMBL" id="KWV50074.1"/>
    </source>
</evidence>
<evidence type="ECO:0000256" key="2">
    <source>
        <dbReference type="ARBA" id="ARBA00023315"/>
    </source>
</evidence>
<keyword evidence="1" id="KW-0808">Transferase</keyword>
<dbReference type="GO" id="GO:0008080">
    <property type="term" value="F:N-acetyltransferase activity"/>
    <property type="evidence" value="ECO:0007669"/>
    <property type="project" value="TreeGrafter"/>
</dbReference>
<dbReference type="Pfam" id="PF00583">
    <property type="entry name" value="Acetyltransf_1"/>
    <property type="match status" value="1"/>
</dbReference>
<comment type="caution">
    <text evidence="4">The sequence shown here is derived from an EMBL/GenBank/DDBJ whole genome shotgun (WGS) entry which is preliminary data.</text>
</comment>
<reference evidence="4 5" key="1">
    <citation type="submission" date="2015-11" db="EMBL/GenBank/DDBJ databases">
        <title>Draft Genome Sequence of the Strain BR 10423 (Rhizobium sp.) isolated from nodules of Mimosa pudica.</title>
        <authorList>
            <person name="Barauna A.C."/>
            <person name="Zilli J.E."/>
            <person name="Simoes-Araujo J.L."/>
            <person name="Reis V.M."/>
            <person name="James E.K."/>
            <person name="Reis F.B.Jr."/>
            <person name="Rouws L.F."/>
            <person name="Passos S.R."/>
            <person name="Gois S.R."/>
        </authorList>
    </citation>
    <scope>NUCLEOTIDE SEQUENCE [LARGE SCALE GENOMIC DNA]</scope>
    <source>
        <strain evidence="4 5">BR10423</strain>
    </source>
</reference>
<proteinExistence type="predicted"/>
<dbReference type="EMBL" id="LNCD01000086">
    <property type="protein sequence ID" value="KWV50074.1"/>
    <property type="molecule type" value="Genomic_DNA"/>
</dbReference>
<evidence type="ECO:0000313" key="5">
    <source>
        <dbReference type="Proteomes" id="UP000068164"/>
    </source>
</evidence>
<dbReference type="RefSeq" id="WP_018116573.1">
    <property type="nucleotide sequence ID" value="NZ_JBBNAS010000167.1"/>
</dbReference>
<organism evidence="4 5">
    <name type="scientific">Rhizobium altiplani</name>
    <dbReference type="NCBI Taxonomy" id="1864509"/>
    <lineage>
        <taxon>Bacteria</taxon>
        <taxon>Pseudomonadati</taxon>
        <taxon>Pseudomonadota</taxon>
        <taxon>Alphaproteobacteria</taxon>
        <taxon>Hyphomicrobiales</taxon>
        <taxon>Rhizobiaceae</taxon>
        <taxon>Rhizobium/Agrobacterium group</taxon>
        <taxon>Rhizobium</taxon>
    </lineage>
</organism>
<accession>A0A120FK33</accession>
<feature type="domain" description="N-acetyltransferase" evidence="3">
    <location>
        <begin position="17"/>
        <end position="164"/>
    </location>
</feature>
<dbReference type="PANTHER" id="PTHR10545:SF29">
    <property type="entry name" value="GH14572P-RELATED"/>
    <property type="match status" value="1"/>
</dbReference>
<sequence>MLEIEDTEISLIRPPVINIRAAKPRDLPELNEMIGLLAKHHGDPAASSPEQLERDLFGPVPWISALVAESDEGLIGYAILVPLYRAQDGARGMDLHHLFVRDGHRGHGVGQHLVNRARDTARSAGCGYLSVSAATGNVQAHRFYENMDFVPRPVTGMRYMQALA</sequence>
<dbReference type="Proteomes" id="UP000068164">
    <property type="component" value="Unassembled WGS sequence"/>
</dbReference>
<keyword evidence="5" id="KW-1185">Reference proteome</keyword>
<dbReference type="CDD" id="cd04301">
    <property type="entry name" value="NAT_SF"/>
    <property type="match status" value="1"/>
</dbReference>
<keyword evidence="2" id="KW-0012">Acyltransferase</keyword>
<dbReference type="AlphaFoldDB" id="A0A120FK33"/>
<dbReference type="OrthoDB" id="7651332at2"/>